<dbReference type="Gene3D" id="2.20.70.10">
    <property type="match status" value="1"/>
</dbReference>
<keyword evidence="2" id="KW-1133">Transmembrane helix</keyword>
<feature type="chain" id="PRO_5030868608" description="WW domain-containing protein" evidence="3">
    <location>
        <begin position="21"/>
        <end position="1072"/>
    </location>
</feature>
<keyword evidence="2" id="KW-0472">Membrane</keyword>
<feature type="domain" description="WW" evidence="4">
    <location>
        <begin position="1039"/>
        <end position="1072"/>
    </location>
</feature>
<dbReference type="AlphaFoldDB" id="A0A7S0D854"/>
<dbReference type="Pfam" id="PF13583">
    <property type="entry name" value="Reprolysin_4"/>
    <property type="match status" value="1"/>
</dbReference>
<feature type="compositionally biased region" description="Basic residues" evidence="1">
    <location>
        <begin position="1015"/>
        <end position="1026"/>
    </location>
</feature>
<keyword evidence="2" id="KW-0812">Transmembrane</keyword>
<dbReference type="Gene3D" id="3.40.390.10">
    <property type="entry name" value="Collagenase (Catalytic Domain)"/>
    <property type="match status" value="1"/>
</dbReference>
<protein>
    <recommendedName>
        <fullName evidence="4">WW domain-containing protein</fullName>
    </recommendedName>
</protein>
<sequence>MMRHLLGPLLISLAVPLSAGKRSSNLWRHIPDPYSVHPLGTADANSRPTVAKHFHFDIELAEKLFLRDGGIIDIPIVYGKEREFEIVEFRLKDTTLLTMEEGLAKKFPKIKTYHAKQIGGNMSAEFDIGHHGFHAQIFSVGTGLIYIDPFSRGKRDLYSLYTYREFMESTKRPKDHKCGTVHDDDHGSHSHIHDHMHLTKQISAKLQDLQGTISTPSSSKIRTYRIALVANGEYSNFHGNTIASVSSALVTAMNRVNGIYKREVGVIMTLIANNNQLICLNLCASLTNGGNYLNEIGPFIDSRGILSSEYDIGHGFSTGAGGVAGLGVVCTNIKYLGVTGSGVPTNDAYWVDYVSHEIGHQFNGDHTFNGARLSCGTQRASSNAYEPGSGSTIQAYAGICAADNLQTNSDPYFHLASLEQFQIFIESGFGSTCGSHVDSANNIPTVTVGTPSMTIPRNQPFRLDIGSSGDTDSSDFLAYCWEQIDLGPQAVLESPSGTNTPRFRSYSPTFDTFRWVPLLNNVLAGATSNAEQLPTASGILKFAVTVRDHWNPNFDLGIGTWNADKMTISVNNVGPLTVTNPSSSTTWTEGASRTISWNVASTSSIASTIDIAISLDNGATFSTTLASGVSNTGSHTFSTFCTGIGISGASYSGYLMIRSSPINGNYWYAVSPLMTFAGSPACSATSRPTNYPTPAPFTGPPTLLPTATPPTPAPTPVQLVKVEFTCDFASVSYPSIIGDNTAFTAFESSVKNTVSLAAFNTSSRTNDVVVRYVRRTTPGIDTGITMSAHADFQPGSEESLTSSFLSTLQTNPQSVFSSSNMWDTSTYGSVSNVEAYRDTVTAPQEACTVTSNNKCHFVAWEPWHGGFTQSLSGVRPSDQVIFYWTGDESVHQFLTQLAYQNCDFSSAPKLTSAADELNRHYTWTAPSVTSDTEYYFGANNSTNHTSIGSFCLEGLKIAITVSLGSSGGGGGNGNNAGIIAGAVIGVIVGLIIIGVFIWYCSSSKKESQAQTIPAKHFRTKTRKPSARGKSPVNAVPMGVALPPGWTMHYSDGGIPYYHNARTGESRWEQPRF</sequence>
<name>A0A7S0D854_9EUKA</name>
<accession>A0A7S0D854</accession>
<evidence type="ECO:0000256" key="1">
    <source>
        <dbReference type="SAM" id="MobiDB-lite"/>
    </source>
</evidence>
<proteinExistence type="predicted"/>
<feature type="signal peptide" evidence="3">
    <location>
        <begin position="1"/>
        <end position="20"/>
    </location>
</feature>
<dbReference type="CDD" id="cd00201">
    <property type="entry name" value="WW"/>
    <property type="match status" value="1"/>
</dbReference>
<dbReference type="GO" id="GO:0008237">
    <property type="term" value="F:metallopeptidase activity"/>
    <property type="evidence" value="ECO:0007669"/>
    <property type="project" value="InterPro"/>
</dbReference>
<dbReference type="Pfam" id="PF00397">
    <property type="entry name" value="WW"/>
    <property type="match status" value="1"/>
</dbReference>
<evidence type="ECO:0000256" key="2">
    <source>
        <dbReference type="SAM" id="Phobius"/>
    </source>
</evidence>
<evidence type="ECO:0000313" key="5">
    <source>
        <dbReference type="EMBL" id="CAD8443929.1"/>
    </source>
</evidence>
<feature type="region of interest" description="Disordered" evidence="1">
    <location>
        <begin position="1010"/>
        <end position="1033"/>
    </location>
</feature>
<dbReference type="SUPFAM" id="SSF51045">
    <property type="entry name" value="WW domain"/>
    <property type="match status" value="1"/>
</dbReference>
<organism evidence="5">
    <name type="scientific">Amorphochlora amoebiformis</name>
    <dbReference type="NCBI Taxonomy" id="1561963"/>
    <lineage>
        <taxon>Eukaryota</taxon>
        <taxon>Sar</taxon>
        <taxon>Rhizaria</taxon>
        <taxon>Cercozoa</taxon>
        <taxon>Chlorarachniophyceae</taxon>
        <taxon>Amorphochlora</taxon>
    </lineage>
</organism>
<dbReference type="PROSITE" id="PS01159">
    <property type="entry name" value="WW_DOMAIN_1"/>
    <property type="match status" value="1"/>
</dbReference>
<dbReference type="SMART" id="SM00456">
    <property type="entry name" value="WW"/>
    <property type="match status" value="1"/>
</dbReference>
<keyword evidence="3" id="KW-0732">Signal</keyword>
<evidence type="ECO:0000259" key="4">
    <source>
        <dbReference type="PROSITE" id="PS50020"/>
    </source>
</evidence>
<reference evidence="5" key="1">
    <citation type="submission" date="2021-01" db="EMBL/GenBank/DDBJ databases">
        <authorList>
            <person name="Corre E."/>
            <person name="Pelletier E."/>
            <person name="Niang G."/>
            <person name="Scheremetjew M."/>
            <person name="Finn R."/>
            <person name="Kale V."/>
            <person name="Holt S."/>
            <person name="Cochrane G."/>
            <person name="Meng A."/>
            <person name="Brown T."/>
            <person name="Cohen L."/>
        </authorList>
    </citation>
    <scope>NUCLEOTIDE SEQUENCE</scope>
    <source>
        <strain evidence="5">CCMP2058</strain>
    </source>
</reference>
<dbReference type="PROSITE" id="PS50020">
    <property type="entry name" value="WW_DOMAIN_2"/>
    <property type="match status" value="1"/>
</dbReference>
<dbReference type="InterPro" id="IPR036020">
    <property type="entry name" value="WW_dom_sf"/>
</dbReference>
<dbReference type="InterPro" id="IPR001202">
    <property type="entry name" value="WW_dom"/>
</dbReference>
<gene>
    <name evidence="5" type="ORF">LAMO00422_LOCUS7461</name>
</gene>
<dbReference type="SUPFAM" id="SSF55486">
    <property type="entry name" value="Metalloproteases ('zincins'), catalytic domain"/>
    <property type="match status" value="1"/>
</dbReference>
<feature type="transmembrane region" description="Helical" evidence="2">
    <location>
        <begin position="978"/>
        <end position="1000"/>
    </location>
</feature>
<dbReference type="InterPro" id="IPR024079">
    <property type="entry name" value="MetalloPept_cat_dom_sf"/>
</dbReference>
<dbReference type="EMBL" id="HBEM01010657">
    <property type="protein sequence ID" value="CAD8443929.1"/>
    <property type="molecule type" value="Transcribed_RNA"/>
</dbReference>
<evidence type="ECO:0000256" key="3">
    <source>
        <dbReference type="SAM" id="SignalP"/>
    </source>
</evidence>